<evidence type="ECO:0000313" key="3">
    <source>
        <dbReference type="Proteomes" id="UP000294444"/>
    </source>
</evidence>
<dbReference type="InterPro" id="IPR004919">
    <property type="entry name" value="GmrSD_N"/>
</dbReference>
<accession>A0A4P7CLT1</accession>
<name>A0A4P7CLT1_9PAST</name>
<dbReference type="EMBL" id="CP038145">
    <property type="protein sequence ID" value="QBQ64479.1"/>
    <property type="molecule type" value="Genomic_DNA"/>
</dbReference>
<sequence>MQKNTLLNLLECYHIQIPIIQRDYAQGRKGESNIRHKFISDLYDTIQKGKYINLDFIYGSVNGNKLYLLDGQQRITTLFLLHWYIAIGEKISPEKYKNTLSKFSYETRSSSREFCHALITKEFSFQDETKKLSEQIINCSWFFMAWKKDPTVQSMLTVLDTIQDIFKVTHDCWDKLNNITFHFLKLEDFGLSDDLYLKMNSRGRPLTEFENFKANLIQKIKDINESKIENEPLNMNFDGEWTDLFWELSKQEKLLSFDERYLNFLRAMAIPQYTEKNIELDNENIIKNISLLSNANNKRKQCDEKFSFKKYDELNCFDYSYFKNIKRVLDNKFNDKKENIDKKEDIVLDYFNRTLFNQMTNGSSIGFADLIGIYAYFYNDTMNNPVLVRVIRNLVEAYRPYQEARTYFNSIKDMKKLHKSLTGKDEIESLDILSKWDFDKNKINVGYLEKQLKEEKIKAELMKTSNDWKEKILAIENHCYLKGKIQFLLDWSKDKEENYDFYEFEKYSKIFNILFNEHEEKNKFAGNNNAFLFERSLLTFGDYLLKTSNYYSFLIDKDRDISWKSLLEKESEHQSKKILKMLIDDLLKDNGLFDEYSIKKKLISKCNDFISEKNNEKDWRYNFIKYPSVFKHINKEKHLIHYVRDKDDRNIYIMSASTLSGYVANYYLLPFEDAIDKKKFELFDSYNYPDINVIFNEKTPNVIYTKNWIKGISKYKSTCIIIRNGDIYYVITTNINSQKEKYNLSKLRQDEIVALLKDDSENFEGLFKKAESLLSVSSLKKLIASLKEEYQIDIEEKGSNCPCN</sequence>
<dbReference type="KEGG" id="aio:EXH44_09720"/>
<evidence type="ECO:0000313" key="2">
    <source>
        <dbReference type="EMBL" id="QBQ64479.1"/>
    </source>
</evidence>
<gene>
    <name evidence="2" type="ORF">EXH44_09720</name>
</gene>
<feature type="domain" description="GmrSD restriction endonucleases N-terminal" evidence="1">
    <location>
        <begin position="8"/>
        <end position="216"/>
    </location>
</feature>
<reference evidence="2 3" key="1">
    <citation type="submission" date="2019-03" db="EMBL/GenBank/DDBJ databases">
        <authorList>
            <person name="Che Y."/>
            <person name="Zhou L."/>
        </authorList>
    </citation>
    <scope>NUCLEOTIDE SEQUENCE [LARGE SCALE GENOMIC DNA]</scope>
    <source>
        <strain evidence="2 3">AIFJ1607</strain>
    </source>
</reference>
<dbReference type="AlphaFoldDB" id="A0A4P7CLT1"/>
<organism evidence="2 3">
    <name type="scientific">Actinobacillus indolicus</name>
    <dbReference type="NCBI Taxonomy" id="51049"/>
    <lineage>
        <taxon>Bacteria</taxon>
        <taxon>Pseudomonadati</taxon>
        <taxon>Pseudomonadota</taxon>
        <taxon>Gammaproteobacteria</taxon>
        <taxon>Pasteurellales</taxon>
        <taxon>Pasteurellaceae</taxon>
        <taxon>Actinobacillus</taxon>
    </lineage>
</organism>
<protein>
    <submittedName>
        <fullName evidence="2">DUF262 domain-containing protein</fullName>
    </submittedName>
</protein>
<dbReference type="RefSeq" id="WP_162857309.1">
    <property type="nucleotide sequence ID" value="NZ_CP038145.1"/>
</dbReference>
<proteinExistence type="predicted"/>
<dbReference type="Pfam" id="PF03235">
    <property type="entry name" value="GmrSD_N"/>
    <property type="match status" value="1"/>
</dbReference>
<dbReference type="Proteomes" id="UP000294444">
    <property type="component" value="Chromosome"/>
</dbReference>
<keyword evidence="3" id="KW-1185">Reference proteome</keyword>
<evidence type="ECO:0000259" key="1">
    <source>
        <dbReference type="Pfam" id="PF03235"/>
    </source>
</evidence>